<dbReference type="InterPro" id="IPR058922">
    <property type="entry name" value="WHD_DRP"/>
</dbReference>
<evidence type="ECO:0000313" key="3">
    <source>
        <dbReference type="EMBL" id="BBG93838.1"/>
    </source>
</evidence>
<dbReference type="Pfam" id="PF23559">
    <property type="entry name" value="WHD_DRP"/>
    <property type="match status" value="1"/>
</dbReference>
<dbReference type="PANTHER" id="PTHR23155">
    <property type="entry name" value="DISEASE RESISTANCE PROTEIN RP"/>
    <property type="match status" value="1"/>
</dbReference>
<reference evidence="3" key="1">
    <citation type="journal article" date="2019" name="Science">
        <title>Mutation of a bHLH transcription factor allowed almond domestication.</title>
        <authorList>
            <person name="Sanchez-Perez R."/>
            <person name="Pavan S."/>
            <person name="Mazzeo R."/>
            <person name="Moldovan C."/>
            <person name="Aiese Cigliano R."/>
            <person name="Del Cueto J."/>
            <person name="Ricciardi F."/>
            <person name="Lotti C."/>
            <person name="Ricciardi L."/>
            <person name="Dicenta F."/>
            <person name="Lopez-Marques R.L."/>
            <person name="Lindberg Moller B."/>
        </authorList>
    </citation>
    <scope>NUCLEOTIDE SEQUENCE</scope>
</reference>
<accession>A0A4Y1QPT1</accession>
<dbReference type="EMBL" id="AP019297">
    <property type="protein sequence ID" value="BBG93838.1"/>
    <property type="molecule type" value="Genomic_DNA"/>
</dbReference>
<evidence type="ECO:0000256" key="1">
    <source>
        <dbReference type="ARBA" id="ARBA00022737"/>
    </source>
</evidence>
<protein>
    <submittedName>
        <fullName evidence="3">Disease resistance protein CC-NBS-LRR class family</fullName>
    </submittedName>
</protein>
<keyword evidence="1" id="KW-0677">Repeat</keyword>
<proteinExistence type="predicted"/>
<dbReference type="InterPro" id="IPR036388">
    <property type="entry name" value="WH-like_DNA-bd_sf"/>
</dbReference>
<dbReference type="InterPro" id="IPR044974">
    <property type="entry name" value="Disease_R_plants"/>
</dbReference>
<evidence type="ECO:0000259" key="2">
    <source>
        <dbReference type="Pfam" id="PF23559"/>
    </source>
</evidence>
<feature type="domain" description="Disease resistance protein winged helix" evidence="2">
    <location>
        <begin position="2"/>
        <end position="73"/>
    </location>
</feature>
<dbReference type="GO" id="GO:0098542">
    <property type="term" value="P:defense response to other organism"/>
    <property type="evidence" value="ECO:0007669"/>
    <property type="project" value="TreeGrafter"/>
</dbReference>
<organism evidence="3">
    <name type="scientific">Prunus dulcis</name>
    <name type="common">Almond</name>
    <name type="synonym">Amygdalus dulcis</name>
    <dbReference type="NCBI Taxonomy" id="3755"/>
    <lineage>
        <taxon>Eukaryota</taxon>
        <taxon>Viridiplantae</taxon>
        <taxon>Streptophyta</taxon>
        <taxon>Embryophyta</taxon>
        <taxon>Tracheophyta</taxon>
        <taxon>Spermatophyta</taxon>
        <taxon>Magnoliopsida</taxon>
        <taxon>eudicotyledons</taxon>
        <taxon>Gunneridae</taxon>
        <taxon>Pentapetalae</taxon>
        <taxon>rosids</taxon>
        <taxon>fabids</taxon>
        <taxon>Rosales</taxon>
        <taxon>Rosaceae</taxon>
        <taxon>Amygdaloideae</taxon>
        <taxon>Amygdaleae</taxon>
        <taxon>Prunus</taxon>
    </lineage>
</organism>
<sequence length="202" mass="23958">MDFEIPTNILTQLWVVEGFIPMVQQRQGFVETMEEIAFSYSTELVERCMVEIRKRGSVRKIKSCRLHDRMRDMCLLQSKEESFIQIVNLSHIKDRLPFPTVTEATLTSNVRRLGIYVDATVEELSPSRYERESHLRSLLYFGYWNKGLEGGRRSHAELPQITHRLLLWLGDSSRRLRYITTLQELSFIKMPRTFHKRLQELH</sequence>
<dbReference type="Gene3D" id="1.10.10.10">
    <property type="entry name" value="Winged helix-like DNA-binding domain superfamily/Winged helix DNA-binding domain"/>
    <property type="match status" value="1"/>
</dbReference>
<dbReference type="AlphaFoldDB" id="A0A4Y1QPT1"/>
<gene>
    <name evidence="3" type="ORF">Prudu_001968</name>
</gene>
<dbReference type="PANTHER" id="PTHR23155:SF1185">
    <property type="entry name" value="DISEASE RESISTANCE RPP8-LIKE PROTEIN 3-RELATED"/>
    <property type="match status" value="1"/>
</dbReference>
<name>A0A4Y1QPT1_PRUDU</name>